<dbReference type="Proteomes" id="UP000237968">
    <property type="component" value="Unassembled WGS sequence"/>
</dbReference>
<keyword evidence="1" id="KW-0812">Transmembrane</keyword>
<dbReference type="EMBL" id="PVNK01000152">
    <property type="protein sequence ID" value="PRP97568.1"/>
    <property type="molecule type" value="Genomic_DNA"/>
</dbReference>
<protein>
    <recommendedName>
        <fullName evidence="4">DUF3311 domain-containing protein</fullName>
    </recommendedName>
</protein>
<proteinExistence type="predicted"/>
<dbReference type="InterPro" id="IPR021741">
    <property type="entry name" value="DUF3311"/>
</dbReference>
<feature type="transmembrane region" description="Helical" evidence="1">
    <location>
        <begin position="12"/>
        <end position="29"/>
    </location>
</feature>
<keyword evidence="1" id="KW-0472">Membrane</keyword>
<dbReference type="RefSeq" id="WP_181197820.1">
    <property type="nucleotide sequence ID" value="NZ_PVNK01000152.1"/>
</dbReference>
<comment type="caution">
    <text evidence="2">The sequence shown here is derived from an EMBL/GenBank/DDBJ whole genome shotgun (WGS) entry which is preliminary data.</text>
</comment>
<keyword evidence="1" id="KW-1133">Transmembrane helix</keyword>
<evidence type="ECO:0008006" key="4">
    <source>
        <dbReference type="Google" id="ProtNLM"/>
    </source>
</evidence>
<evidence type="ECO:0000256" key="1">
    <source>
        <dbReference type="SAM" id="Phobius"/>
    </source>
</evidence>
<evidence type="ECO:0000313" key="2">
    <source>
        <dbReference type="EMBL" id="PRP97568.1"/>
    </source>
</evidence>
<reference evidence="2 3" key="1">
    <citation type="submission" date="2018-03" db="EMBL/GenBank/DDBJ databases">
        <title>Draft Genome Sequences of the Obligatory Marine Myxobacteria Enhygromyxa salina SWB005.</title>
        <authorList>
            <person name="Poehlein A."/>
            <person name="Moghaddam J.A."/>
            <person name="Harms H."/>
            <person name="Alanjari M."/>
            <person name="Koenig G.M."/>
            <person name="Daniel R."/>
            <person name="Schaeberle T.F."/>
        </authorList>
    </citation>
    <scope>NUCLEOTIDE SEQUENCE [LARGE SCALE GENOMIC DNA]</scope>
    <source>
        <strain evidence="2 3">SWB005</strain>
    </source>
</reference>
<organism evidence="2 3">
    <name type="scientific">Enhygromyxa salina</name>
    <dbReference type="NCBI Taxonomy" id="215803"/>
    <lineage>
        <taxon>Bacteria</taxon>
        <taxon>Pseudomonadati</taxon>
        <taxon>Myxococcota</taxon>
        <taxon>Polyangia</taxon>
        <taxon>Nannocystales</taxon>
        <taxon>Nannocystaceae</taxon>
        <taxon>Enhygromyxa</taxon>
    </lineage>
</organism>
<accession>A0A2S9XXH2</accession>
<feature type="transmembrane region" description="Helical" evidence="1">
    <location>
        <begin position="41"/>
        <end position="65"/>
    </location>
</feature>
<name>A0A2S9XXH2_9BACT</name>
<dbReference type="Pfam" id="PF11755">
    <property type="entry name" value="DUF3311"/>
    <property type="match status" value="1"/>
</dbReference>
<evidence type="ECO:0000313" key="3">
    <source>
        <dbReference type="Proteomes" id="UP000237968"/>
    </source>
</evidence>
<dbReference type="AlphaFoldDB" id="A0A2S9XXH2"/>
<gene>
    <name evidence="2" type="ORF">ENSA5_32610</name>
</gene>
<keyword evidence="3" id="KW-1185">Reference proteome</keyword>
<sequence>MTSTRSKWGSRLAVLYFTLATAALVWPIYPWLGNRVEPRLLGLPFSLVWVLAVIGSNFAVLVVLYRLRLIDDHEDSPDLDPGEGGDP</sequence>